<dbReference type="RefSeq" id="WP_091324971.1">
    <property type="nucleotide sequence ID" value="NZ_FOSW01000007.1"/>
</dbReference>
<feature type="compositionally biased region" description="Basic and acidic residues" evidence="1">
    <location>
        <begin position="12"/>
        <end position="21"/>
    </location>
</feature>
<dbReference type="InParanoid" id="A0A1I4FB94"/>
<evidence type="ECO:0000313" key="3">
    <source>
        <dbReference type="Proteomes" id="UP000199152"/>
    </source>
</evidence>
<sequence length="95" mass="10135">MTVPLPPAPGSRPRDDVSPDPRRYRFQLSVRTVLSAALVASLPVPASATAVPRHTTCRLVVAGDRHLADVVGRLTASGVEVVEIRAWPRGLIHPG</sequence>
<protein>
    <submittedName>
        <fullName evidence="2">Uncharacterized protein</fullName>
    </submittedName>
</protein>
<gene>
    <name evidence="2" type="ORF">SAMN04488085_10770</name>
</gene>
<dbReference type="AlphaFoldDB" id="A0A1I4FB94"/>
<dbReference type="Proteomes" id="UP000199152">
    <property type="component" value="Unassembled WGS sequence"/>
</dbReference>
<evidence type="ECO:0000313" key="2">
    <source>
        <dbReference type="EMBL" id="SFL15198.1"/>
    </source>
</evidence>
<accession>A0A1I4FB94</accession>
<evidence type="ECO:0000256" key="1">
    <source>
        <dbReference type="SAM" id="MobiDB-lite"/>
    </source>
</evidence>
<organism evidence="2 3">
    <name type="scientific">Geodermatophilus ruber</name>
    <dbReference type="NCBI Taxonomy" id="504800"/>
    <lineage>
        <taxon>Bacteria</taxon>
        <taxon>Bacillati</taxon>
        <taxon>Actinomycetota</taxon>
        <taxon>Actinomycetes</taxon>
        <taxon>Geodermatophilales</taxon>
        <taxon>Geodermatophilaceae</taxon>
        <taxon>Geodermatophilus</taxon>
    </lineage>
</organism>
<reference evidence="2 3" key="1">
    <citation type="submission" date="2016-10" db="EMBL/GenBank/DDBJ databases">
        <authorList>
            <person name="de Groot N.N."/>
        </authorList>
    </citation>
    <scope>NUCLEOTIDE SEQUENCE [LARGE SCALE GENOMIC DNA]</scope>
    <source>
        <strain evidence="2 3">DSM 45317</strain>
    </source>
</reference>
<name>A0A1I4FB94_9ACTN</name>
<keyword evidence="3" id="KW-1185">Reference proteome</keyword>
<proteinExistence type="predicted"/>
<dbReference type="EMBL" id="FOSW01000007">
    <property type="protein sequence ID" value="SFL15198.1"/>
    <property type="molecule type" value="Genomic_DNA"/>
</dbReference>
<dbReference type="STRING" id="504800.SAMN04488085_10770"/>
<feature type="compositionally biased region" description="Pro residues" evidence="1">
    <location>
        <begin position="1"/>
        <end position="10"/>
    </location>
</feature>
<feature type="region of interest" description="Disordered" evidence="1">
    <location>
        <begin position="1"/>
        <end position="21"/>
    </location>
</feature>